<dbReference type="Gene3D" id="1.10.10.10">
    <property type="entry name" value="Winged helix-like DNA-binding domain superfamily/Winged helix DNA-binding domain"/>
    <property type="match status" value="1"/>
</dbReference>
<dbReference type="PROSITE" id="PS50931">
    <property type="entry name" value="HTH_LYSR"/>
    <property type="match status" value="1"/>
</dbReference>
<dbReference type="SUPFAM" id="SSF53850">
    <property type="entry name" value="Periplasmic binding protein-like II"/>
    <property type="match status" value="1"/>
</dbReference>
<dbReference type="GO" id="GO:0003700">
    <property type="term" value="F:DNA-binding transcription factor activity"/>
    <property type="evidence" value="ECO:0007669"/>
    <property type="project" value="InterPro"/>
</dbReference>
<name>A0A380WEG4_AMIAI</name>
<dbReference type="Pfam" id="PF00126">
    <property type="entry name" value="HTH_1"/>
    <property type="match status" value="1"/>
</dbReference>
<evidence type="ECO:0000259" key="5">
    <source>
        <dbReference type="PROSITE" id="PS50931"/>
    </source>
</evidence>
<comment type="similarity">
    <text evidence="1">Belongs to the LysR transcriptional regulatory family.</text>
</comment>
<dbReference type="Pfam" id="PF03466">
    <property type="entry name" value="LysR_substrate"/>
    <property type="match status" value="1"/>
</dbReference>
<evidence type="ECO:0000256" key="3">
    <source>
        <dbReference type="ARBA" id="ARBA00023125"/>
    </source>
</evidence>
<dbReference type="GO" id="GO:0003677">
    <property type="term" value="F:DNA binding"/>
    <property type="evidence" value="ECO:0007669"/>
    <property type="project" value="UniProtKB-KW"/>
</dbReference>
<dbReference type="InterPro" id="IPR050176">
    <property type="entry name" value="LTTR"/>
</dbReference>
<dbReference type="FunFam" id="1.10.10.10:FF:000001">
    <property type="entry name" value="LysR family transcriptional regulator"/>
    <property type="match status" value="1"/>
</dbReference>
<dbReference type="Proteomes" id="UP000254701">
    <property type="component" value="Unassembled WGS sequence"/>
</dbReference>
<dbReference type="SUPFAM" id="SSF46785">
    <property type="entry name" value="Winged helix' DNA-binding domain"/>
    <property type="match status" value="1"/>
</dbReference>
<dbReference type="RefSeq" id="WP_115729694.1">
    <property type="nucleotide sequence ID" value="NZ_BAAAVY010000011.1"/>
</dbReference>
<evidence type="ECO:0000256" key="1">
    <source>
        <dbReference type="ARBA" id="ARBA00009437"/>
    </source>
</evidence>
<dbReference type="AlphaFoldDB" id="A0A380WEG4"/>
<keyword evidence="3" id="KW-0238">DNA-binding</keyword>
<dbReference type="InterPro" id="IPR036390">
    <property type="entry name" value="WH_DNA-bd_sf"/>
</dbReference>
<dbReference type="EMBL" id="UFSM01000001">
    <property type="protein sequence ID" value="SUU87145.1"/>
    <property type="molecule type" value="Genomic_DNA"/>
</dbReference>
<keyword evidence="4" id="KW-0804">Transcription</keyword>
<feature type="domain" description="HTH lysR-type" evidence="5">
    <location>
        <begin position="2"/>
        <end position="59"/>
    </location>
</feature>
<evidence type="ECO:0000313" key="6">
    <source>
        <dbReference type="EMBL" id="SUU87145.1"/>
    </source>
</evidence>
<dbReference type="PANTHER" id="PTHR30579:SF7">
    <property type="entry name" value="HTH-TYPE TRANSCRIPTIONAL REGULATOR LRHA-RELATED"/>
    <property type="match status" value="1"/>
</dbReference>
<dbReference type="Gene3D" id="3.40.190.10">
    <property type="entry name" value="Periplasmic binding protein-like II"/>
    <property type="match status" value="2"/>
</dbReference>
<sequence>MFDPILLQTFVAVAGSRSFTGAAVHLRLGQSTVSQHIRRLEVSVGRRLLVRDTHSVMLTPDGEAMLGFARSILDANERARSYLQGARLSGRIRFGASEDFVTTRLADVLHKFTERHPSVELELTVALSSTLFDLLDEGALDLVIAKRRVGLNQQREARSGVAVRTERLVWAARDPSVVEAGKPLPLILFSRPGITRVAAIEALDRKGIPWRIVCTSGSLSGLQAAARAGLGVMVQPRGMVSSGLMVLPTSQQLPQLEEVEFILTSAANEPTGVAAALAKEILDRNARQEFELPFREAV</sequence>
<evidence type="ECO:0000313" key="7">
    <source>
        <dbReference type="Proteomes" id="UP000254701"/>
    </source>
</evidence>
<proteinExistence type="inferred from homology"/>
<dbReference type="PRINTS" id="PR00039">
    <property type="entry name" value="HTHLYSR"/>
</dbReference>
<dbReference type="InterPro" id="IPR005119">
    <property type="entry name" value="LysR_subst-bd"/>
</dbReference>
<dbReference type="PANTHER" id="PTHR30579">
    <property type="entry name" value="TRANSCRIPTIONAL REGULATOR"/>
    <property type="match status" value="1"/>
</dbReference>
<protein>
    <submittedName>
        <fullName evidence="6">HTH-type transcriptional regulator gltR</fullName>
    </submittedName>
</protein>
<dbReference type="InterPro" id="IPR000847">
    <property type="entry name" value="LysR_HTH_N"/>
</dbReference>
<reference evidence="6 7" key="1">
    <citation type="submission" date="2018-06" db="EMBL/GenBank/DDBJ databases">
        <authorList>
            <consortium name="Pathogen Informatics"/>
            <person name="Doyle S."/>
        </authorList>
    </citation>
    <scope>NUCLEOTIDE SEQUENCE [LARGE SCALE GENOMIC DNA]</scope>
    <source>
        <strain evidence="6 7">NCTC10684</strain>
    </source>
</reference>
<accession>A0A380WEG4</accession>
<dbReference type="OrthoDB" id="9789529at2"/>
<evidence type="ECO:0000256" key="2">
    <source>
        <dbReference type="ARBA" id="ARBA00023015"/>
    </source>
</evidence>
<evidence type="ECO:0000256" key="4">
    <source>
        <dbReference type="ARBA" id="ARBA00023163"/>
    </source>
</evidence>
<dbReference type="InterPro" id="IPR036388">
    <property type="entry name" value="WH-like_DNA-bd_sf"/>
</dbReference>
<keyword evidence="2" id="KW-0805">Transcription regulation</keyword>
<gene>
    <name evidence="6" type="primary">gltR_1</name>
    <name evidence="6" type="ORF">NCTC10684_00336</name>
</gene>
<organism evidence="6 7">
    <name type="scientific">Aminobacter aminovorans</name>
    <name type="common">Chelatobacter heintzii</name>
    <dbReference type="NCBI Taxonomy" id="83263"/>
    <lineage>
        <taxon>Bacteria</taxon>
        <taxon>Pseudomonadati</taxon>
        <taxon>Pseudomonadota</taxon>
        <taxon>Alphaproteobacteria</taxon>
        <taxon>Hyphomicrobiales</taxon>
        <taxon>Phyllobacteriaceae</taxon>
        <taxon>Aminobacter</taxon>
    </lineage>
</organism>